<protein>
    <submittedName>
        <fullName evidence="9">Starch-binding associating with outer membrane</fullName>
    </submittedName>
</protein>
<dbReference type="EMBL" id="FPCJ01000001">
    <property type="protein sequence ID" value="SFV27546.1"/>
    <property type="molecule type" value="Genomic_DNA"/>
</dbReference>
<organism evidence="9 10">
    <name type="scientific">Thermoflavifilum thermophilum</name>
    <dbReference type="NCBI Taxonomy" id="1393122"/>
    <lineage>
        <taxon>Bacteria</taxon>
        <taxon>Pseudomonadati</taxon>
        <taxon>Bacteroidota</taxon>
        <taxon>Chitinophagia</taxon>
        <taxon>Chitinophagales</taxon>
        <taxon>Chitinophagaceae</taxon>
        <taxon>Thermoflavifilum</taxon>
    </lineage>
</organism>
<evidence type="ECO:0000256" key="1">
    <source>
        <dbReference type="ARBA" id="ARBA00004442"/>
    </source>
</evidence>
<dbReference type="PROSITE" id="PS51257">
    <property type="entry name" value="PROKAR_LIPOPROTEIN"/>
    <property type="match status" value="1"/>
</dbReference>
<feature type="domain" description="RagB/SusD" evidence="7">
    <location>
        <begin position="358"/>
        <end position="466"/>
    </location>
</feature>
<evidence type="ECO:0000256" key="4">
    <source>
        <dbReference type="ARBA" id="ARBA00023136"/>
    </source>
</evidence>
<comment type="subcellular location">
    <subcellularLocation>
        <location evidence="1">Cell outer membrane</location>
    </subcellularLocation>
</comment>
<feature type="domain" description="SusD-like N-terminal" evidence="8">
    <location>
        <begin position="95"/>
        <end position="231"/>
    </location>
</feature>
<dbReference type="AlphaFoldDB" id="A0A1I7MZ00"/>
<dbReference type="InterPro" id="IPR012944">
    <property type="entry name" value="SusD_RagB_dom"/>
</dbReference>
<dbReference type="InterPro" id="IPR011990">
    <property type="entry name" value="TPR-like_helical_dom_sf"/>
</dbReference>
<dbReference type="Proteomes" id="UP000199537">
    <property type="component" value="Unassembled WGS sequence"/>
</dbReference>
<keyword evidence="4" id="KW-0472">Membrane</keyword>
<gene>
    <name evidence="9" type="ORF">SAMN05660895_0135</name>
</gene>
<evidence type="ECO:0000259" key="8">
    <source>
        <dbReference type="Pfam" id="PF14322"/>
    </source>
</evidence>
<dbReference type="STRING" id="1393122.SAMN05660895_0135"/>
<evidence type="ECO:0000256" key="2">
    <source>
        <dbReference type="ARBA" id="ARBA00006275"/>
    </source>
</evidence>
<feature type="signal peptide" evidence="6">
    <location>
        <begin position="1"/>
        <end position="21"/>
    </location>
</feature>
<proteinExistence type="inferred from homology"/>
<keyword evidence="3 6" id="KW-0732">Signal</keyword>
<dbReference type="CDD" id="cd08977">
    <property type="entry name" value="SusD"/>
    <property type="match status" value="1"/>
</dbReference>
<evidence type="ECO:0000256" key="3">
    <source>
        <dbReference type="ARBA" id="ARBA00022729"/>
    </source>
</evidence>
<evidence type="ECO:0000313" key="9">
    <source>
        <dbReference type="EMBL" id="SFV27546.1"/>
    </source>
</evidence>
<dbReference type="SUPFAM" id="SSF48452">
    <property type="entry name" value="TPR-like"/>
    <property type="match status" value="1"/>
</dbReference>
<dbReference type="GO" id="GO:0009279">
    <property type="term" value="C:cell outer membrane"/>
    <property type="evidence" value="ECO:0007669"/>
    <property type="project" value="UniProtKB-SubCell"/>
</dbReference>
<dbReference type="Pfam" id="PF14322">
    <property type="entry name" value="SusD-like_3"/>
    <property type="match status" value="1"/>
</dbReference>
<dbReference type="Pfam" id="PF07980">
    <property type="entry name" value="SusD_RagB"/>
    <property type="match status" value="1"/>
</dbReference>
<evidence type="ECO:0000256" key="6">
    <source>
        <dbReference type="SAM" id="SignalP"/>
    </source>
</evidence>
<keyword evidence="10" id="KW-1185">Reference proteome</keyword>
<sequence>MKRNFIISAFLLPLLAVLVTACSKSFLEVQPKGLQLESNYYQTPDQAFAALVAAYNPMGWEAGSSDNTYIDPLGPLNSASDECYAGGGGPTDMAFWQVWNNYTLTPALGPQAGFWDRNYTGIYRVNIFLSKIDGVQGLDPATKARYIAEAKFLRAYYYFWLVRLFKNIPLITHPLATEEIYKQTQAPVDSVYHQIETDLKEAIPDLPWTVNIPDEGGRATKGAAYALMGKVIMWEAGPNNNSRMLEAAAYLDSVNFSGYYHLVPNFPDIFSPDNKFNSESILEIVHTGAQNAGWGNWPNFLGNVYTQMVGPRSYSGPIYWSGGWSFNPIIPSFVDSLKGDPRYPYTVADIDSIVNAAPGRSYTPGYDNTGYFIQKYAPLAKYVSTTGQPELNFPNDYIEIRLADTYLLEAEALVRGGGDLAKASMLLNAVRARVGLGNVAPTLKNIYHERMIELATEGHRWFDLVRLGWAPSVLAFKGFQAGKHELLPIPLVEMNNTQLKQNPGY</sequence>
<evidence type="ECO:0000256" key="5">
    <source>
        <dbReference type="ARBA" id="ARBA00023237"/>
    </source>
</evidence>
<reference evidence="10" key="1">
    <citation type="submission" date="2016-10" db="EMBL/GenBank/DDBJ databases">
        <authorList>
            <person name="Varghese N."/>
            <person name="Submissions S."/>
        </authorList>
    </citation>
    <scope>NUCLEOTIDE SEQUENCE [LARGE SCALE GENOMIC DNA]</scope>
    <source>
        <strain evidence="10">DSM 14807</strain>
    </source>
</reference>
<name>A0A1I7MZ00_9BACT</name>
<dbReference type="Gene3D" id="1.25.40.390">
    <property type="match status" value="1"/>
</dbReference>
<feature type="chain" id="PRO_5011723073" evidence="6">
    <location>
        <begin position="22"/>
        <end position="505"/>
    </location>
</feature>
<evidence type="ECO:0000313" key="10">
    <source>
        <dbReference type="Proteomes" id="UP000199537"/>
    </source>
</evidence>
<keyword evidence="5" id="KW-0998">Cell outer membrane</keyword>
<comment type="similarity">
    <text evidence="2">Belongs to the SusD family.</text>
</comment>
<accession>A0A1I7MZ00</accession>
<dbReference type="InterPro" id="IPR033985">
    <property type="entry name" value="SusD-like_N"/>
</dbReference>
<evidence type="ECO:0000259" key="7">
    <source>
        <dbReference type="Pfam" id="PF07980"/>
    </source>
</evidence>
<dbReference type="RefSeq" id="WP_222842544.1">
    <property type="nucleotide sequence ID" value="NZ_FPCJ01000001.1"/>
</dbReference>